<dbReference type="PROSITE" id="PS50090">
    <property type="entry name" value="MYB_LIKE"/>
    <property type="match status" value="1"/>
</dbReference>
<reference evidence="4 5" key="1">
    <citation type="journal article" date="2015" name="Mol. Biochem. Parasitol.">
        <title>Identification of polymorphic genes for use in assemblage B genotyping assays through comparative genomics of multiple assemblage B Giardia duodenalis isolates.</title>
        <authorList>
            <person name="Wielinga C."/>
            <person name="Thompson R.C."/>
            <person name="Monis P."/>
            <person name="Ryan U."/>
        </authorList>
    </citation>
    <scope>NUCLEOTIDE SEQUENCE [LARGE SCALE GENOMIC DNA]</scope>
    <source>
        <strain evidence="4 5">BAH15c1</strain>
    </source>
</reference>
<dbReference type="AlphaFoldDB" id="A0A132NV15"/>
<feature type="domain" description="HTH myb-type" evidence="3">
    <location>
        <begin position="24"/>
        <end position="78"/>
    </location>
</feature>
<proteinExistence type="predicted"/>
<dbReference type="InterPro" id="IPR017930">
    <property type="entry name" value="Myb_dom"/>
</dbReference>
<evidence type="ECO:0000259" key="3">
    <source>
        <dbReference type="PROSITE" id="PS51294"/>
    </source>
</evidence>
<dbReference type="InterPro" id="IPR001005">
    <property type="entry name" value="SANT/Myb"/>
</dbReference>
<evidence type="ECO:0000313" key="4">
    <source>
        <dbReference type="EMBL" id="KWX13908.1"/>
    </source>
</evidence>
<sequence length="310" mass="34122">MLYMTTTAKVGMAPMKAQDGHSKRVGVTRKKWGLDEELLLLRLFKVYNRSWSQYVAYYPGRNAASIRNKYYTLARRGDAYNRAIYGTVALNSEHTEASPGPQDPKSPTTSVQKRCAAGGDILDLSVIGYKNVQTREETPNNTPNCLTPDATDAFLGSEYTNGGISGTLPGLDYHDAISLERTSSSSSDDGVVTPPLLIEHDFLLGNFSFDDSIQSPHTSSKKPPARSDIRPDRPAPTGYPLLGRAQPGCYNNLDVMFTFPFQAIPYKNFHPLITHTFPVLPPMFHPGPLQSLQHPHSFGVLPSVGFPFSV</sequence>
<dbReference type="InterPro" id="IPR009057">
    <property type="entry name" value="Homeodomain-like_sf"/>
</dbReference>
<name>A0A132NV15_GIAIN</name>
<evidence type="ECO:0000313" key="5">
    <source>
        <dbReference type="Proteomes" id="UP000070089"/>
    </source>
</evidence>
<accession>A0A132NV15</accession>
<comment type="caution">
    <text evidence="4">The sequence shown here is derived from an EMBL/GenBank/DDBJ whole genome shotgun (WGS) entry which is preliminary data.</text>
</comment>
<dbReference type="VEuPathDB" id="GiardiaDB:QR46_2088"/>
<protein>
    <submittedName>
        <fullName evidence="4">Uncharacterized protein</fullName>
    </submittedName>
</protein>
<dbReference type="OrthoDB" id="10256658at2759"/>
<dbReference type="SUPFAM" id="SSF46689">
    <property type="entry name" value="Homeodomain-like"/>
    <property type="match status" value="1"/>
</dbReference>
<dbReference type="PROSITE" id="PS51294">
    <property type="entry name" value="HTH_MYB"/>
    <property type="match status" value="1"/>
</dbReference>
<evidence type="ECO:0000259" key="2">
    <source>
        <dbReference type="PROSITE" id="PS50090"/>
    </source>
</evidence>
<dbReference type="SMART" id="SM00717">
    <property type="entry name" value="SANT"/>
    <property type="match status" value="1"/>
</dbReference>
<dbReference type="Proteomes" id="UP000070089">
    <property type="component" value="Unassembled WGS sequence"/>
</dbReference>
<feature type="domain" description="Myb-like" evidence="2">
    <location>
        <begin position="24"/>
        <end position="74"/>
    </location>
</feature>
<gene>
    <name evidence="4" type="ORF">QR46_2088</name>
</gene>
<feature type="region of interest" description="Disordered" evidence="1">
    <location>
        <begin position="213"/>
        <end position="238"/>
    </location>
</feature>
<organism evidence="4 5">
    <name type="scientific">Giardia duodenalis assemblage B</name>
    <dbReference type="NCBI Taxonomy" id="1394984"/>
    <lineage>
        <taxon>Eukaryota</taxon>
        <taxon>Metamonada</taxon>
        <taxon>Diplomonadida</taxon>
        <taxon>Hexamitidae</taxon>
        <taxon>Giardiinae</taxon>
        <taxon>Giardia</taxon>
    </lineage>
</organism>
<evidence type="ECO:0000256" key="1">
    <source>
        <dbReference type="SAM" id="MobiDB-lite"/>
    </source>
</evidence>
<dbReference type="Gene3D" id="1.10.10.60">
    <property type="entry name" value="Homeodomain-like"/>
    <property type="match status" value="1"/>
</dbReference>
<dbReference type="EMBL" id="JXTI01000051">
    <property type="protein sequence ID" value="KWX13908.1"/>
    <property type="molecule type" value="Genomic_DNA"/>
</dbReference>
<feature type="region of interest" description="Disordered" evidence="1">
    <location>
        <begin position="93"/>
        <end position="112"/>
    </location>
</feature>